<keyword evidence="5 8" id="KW-0067">ATP-binding</keyword>
<feature type="binding site" evidence="8">
    <location>
        <begin position="26"/>
        <end position="34"/>
    </location>
    <ligand>
        <name>ATP</name>
        <dbReference type="ChEBI" id="CHEBI:30616"/>
    </ligand>
</feature>
<feature type="domain" description="Cytidylate kinase" evidence="9">
    <location>
        <begin position="22"/>
        <end position="232"/>
    </location>
</feature>
<keyword evidence="11" id="KW-1185">Reference proteome</keyword>
<evidence type="ECO:0000256" key="2">
    <source>
        <dbReference type="ARBA" id="ARBA00022679"/>
    </source>
</evidence>
<reference evidence="10 11" key="1">
    <citation type="submission" date="2023-08" db="EMBL/GenBank/DDBJ databases">
        <title>Microbacterium psychrotolerans sp. nov., a psychrotolerant bacterium isolated from soil in Heilongjiang Province, China.</title>
        <authorList>
            <person name="An P."/>
            <person name="Zhao D."/>
            <person name="Xiang H."/>
        </authorList>
    </citation>
    <scope>NUCLEOTIDE SEQUENCE [LARGE SCALE GENOMIC DNA]</scope>
    <source>
        <strain evidence="10 11">QXD-8</strain>
    </source>
</reference>
<dbReference type="SUPFAM" id="SSF52540">
    <property type="entry name" value="P-loop containing nucleoside triphosphate hydrolases"/>
    <property type="match status" value="1"/>
</dbReference>
<dbReference type="EMBL" id="JAVFWO010000002">
    <property type="protein sequence ID" value="MDQ7878126.1"/>
    <property type="molecule type" value="Genomic_DNA"/>
</dbReference>
<sequence length="254" mass="26090">MTDPSTSATTEGGSGGADVVVVAIDGPAGSGKSSVSKQVARRLGYGYLDTGAAYRALAWHALERGIDTSDAASVLDVTGDFDYAISLDPDAYWVRVGAADVTEAIREPRVSDAVSGVARVPAVRESVNRMFRALVADSGRPGVVVEGRDITTVVAPDAPVRILLTAAPEVRAARRSAEVTTQDAAAVAAALHRRDASDSAVVDFLTAAPGVDVVDSTHLDFDQTVDAVLGVIRAAQPAPMIQGTPAVDPLQTGA</sequence>
<comment type="caution">
    <text evidence="10">The sequence shown here is derived from an EMBL/GenBank/DDBJ whole genome shotgun (WGS) entry which is preliminary data.</text>
</comment>
<evidence type="ECO:0000313" key="10">
    <source>
        <dbReference type="EMBL" id="MDQ7878126.1"/>
    </source>
</evidence>
<keyword evidence="3 8" id="KW-0547">Nucleotide-binding</keyword>
<evidence type="ECO:0000259" key="9">
    <source>
        <dbReference type="Pfam" id="PF02224"/>
    </source>
</evidence>
<comment type="similarity">
    <text evidence="1 8">Belongs to the cytidylate kinase family. Type 1 subfamily.</text>
</comment>
<dbReference type="Gene3D" id="3.40.50.300">
    <property type="entry name" value="P-loop containing nucleotide triphosphate hydrolases"/>
    <property type="match status" value="1"/>
</dbReference>
<evidence type="ECO:0000256" key="3">
    <source>
        <dbReference type="ARBA" id="ARBA00022741"/>
    </source>
</evidence>
<dbReference type="PANTHER" id="PTHR21299:SF2">
    <property type="entry name" value="CYTIDYLATE KINASE"/>
    <property type="match status" value="1"/>
</dbReference>
<proteinExistence type="inferred from homology"/>
<dbReference type="PANTHER" id="PTHR21299">
    <property type="entry name" value="CYTIDYLATE KINASE/PANTOATE-BETA-ALANINE LIGASE"/>
    <property type="match status" value="1"/>
</dbReference>
<evidence type="ECO:0000256" key="8">
    <source>
        <dbReference type="HAMAP-Rule" id="MF_00238"/>
    </source>
</evidence>
<dbReference type="Pfam" id="PF02224">
    <property type="entry name" value="Cytidylate_kin"/>
    <property type="match status" value="1"/>
</dbReference>
<name>A0ABU0Z2R6_9MICO</name>
<keyword evidence="2 8" id="KW-0808">Transferase</keyword>
<dbReference type="InterPro" id="IPR011994">
    <property type="entry name" value="Cytidylate_kinase_dom"/>
</dbReference>
<evidence type="ECO:0000256" key="4">
    <source>
        <dbReference type="ARBA" id="ARBA00022777"/>
    </source>
</evidence>
<dbReference type="EC" id="2.7.4.25" evidence="8"/>
<organism evidence="10 11">
    <name type="scientific">Microbacterium psychrotolerans</name>
    <dbReference type="NCBI Taxonomy" id="3068321"/>
    <lineage>
        <taxon>Bacteria</taxon>
        <taxon>Bacillati</taxon>
        <taxon>Actinomycetota</taxon>
        <taxon>Actinomycetes</taxon>
        <taxon>Micrococcales</taxon>
        <taxon>Microbacteriaceae</taxon>
        <taxon>Microbacterium</taxon>
    </lineage>
</organism>
<dbReference type="Proteomes" id="UP001235133">
    <property type="component" value="Unassembled WGS sequence"/>
</dbReference>
<dbReference type="GO" id="GO:0016301">
    <property type="term" value="F:kinase activity"/>
    <property type="evidence" value="ECO:0007669"/>
    <property type="project" value="UniProtKB-KW"/>
</dbReference>
<keyword evidence="4 8" id="KW-0418">Kinase</keyword>
<dbReference type="CDD" id="cd02020">
    <property type="entry name" value="CMPK"/>
    <property type="match status" value="1"/>
</dbReference>
<comment type="catalytic activity">
    <reaction evidence="7 8">
        <text>CMP + ATP = CDP + ADP</text>
        <dbReference type="Rhea" id="RHEA:11600"/>
        <dbReference type="ChEBI" id="CHEBI:30616"/>
        <dbReference type="ChEBI" id="CHEBI:58069"/>
        <dbReference type="ChEBI" id="CHEBI:60377"/>
        <dbReference type="ChEBI" id="CHEBI:456216"/>
        <dbReference type="EC" id="2.7.4.25"/>
    </reaction>
</comment>
<keyword evidence="8" id="KW-0963">Cytoplasm</keyword>
<dbReference type="RefSeq" id="WP_308867647.1">
    <property type="nucleotide sequence ID" value="NZ_JAVFWO010000002.1"/>
</dbReference>
<evidence type="ECO:0000313" key="11">
    <source>
        <dbReference type="Proteomes" id="UP001235133"/>
    </source>
</evidence>
<accession>A0ABU0Z2R6</accession>
<dbReference type="NCBIfam" id="TIGR00017">
    <property type="entry name" value="cmk"/>
    <property type="match status" value="1"/>
</dbReference>
<evidence type="ECO:0000256" key="5">
    <source>
        <dbReference type="ARBA" id="ARBA00022840"/>
    </source>
</evidence>
<dbReference type="HAMAP" id="MF_00238">
    <property type="entry name" value="Cytidyl_kinase_type1"/>
    <property type="match status" value="1"/>
</dbReference>
<comment type="subcellular location">
    <subcellularLocation>
        <location evidence="8">Cytoplasm</location>
    </subcellularLocation>
</comment>
<dbReference type="InterPro" id="IPR027417">
    <property type="entry name" value="P-loop_NTPase"/>
</dbReference>
<evidence type="ECO:0000256" key="1">
    <source>
        <dbReference type="ARBA" id="ARBA00009427"/>
    </source>
</evidence>
<evidence type="ECO:0000256" key="6">
    <source>
        <dbReference type="ARBA" id="ARBA00047615"/>
    </source>
</evidence>
<dbReference type="InterPro" id="IPR003136">
    <property type="entry name" value="Cytidylate_kin"/>
</dbReference>
<comment type="catalytic activity">
    <reaction evidence="6 8">
        <text>dCMP + ATP = dCDP + ADP</text>
        <dbReference type="Rhea" id="RHEA:25094"/>
        <dbReference type="ChEBI" id="CHEBI:30616"/>
        <dbReference type="ChEBI" id="CHEBI:57566"/>
        <dbReference type="ChEBI" id="CHEBI:58593"/>
        <dbReference type="ChEBI" id="CHEBI:456216"/>
        <dbReference type="EC" id="2.7.4.25"/>
    </reaction>
</comment>
<evidence type="ECO:0000256" key="7">
    <source>
        <dbReference type="ARBA" id="ARBA00048478"/>
    </source>
</evidence>
<protein>
    <recommendedName>
        <fullName evidence="8">Cytidylate kinase</fullName>
        <shortName evidence="8">CK</shortName>
        <ecNumber evidence="8">2.7.4.25</ecNumber>
    </recommendedName>
    <alternativeName>
        <fullName evidence="8">Cytidine monophosphate kinase</fullName>
        <shortName evidence="8">CMP kinase</shortName>
    </alternativeName>
</protein>
<gene>
    <name evidence="8 10" type="primary">cmk</name>
    <name evidence="10" type="ORF">Q9R08_09100</name>
</gene>